<gene>
    <name evidence="2" type="ORF">EPUL_004987</name>
</gene>
<dbReference type="STRING" id="225359.A0A2S4PK96"/>
<dbReference type="InterPro" id="IPR025476">
    <property type="entry name" value="Helitron_helicase-like"/>
</dbReference>
<dbReference type="PANTHER" id="PTHR10492">
    <property type="match status" value="1"/>
</dbReference>
<dbReference type="OrthoDB" id="1728974at2759"/>
<dbReference type="EMBL" id="PEDP01002786">
    <property type="protein sequence ID" value="POS82458.1"/>
    <property type="molecule type" value="Genomic_DNA"/>
</dbReference>
<dbReference type="PANTHER" id="PTHR10492:SF57">
    <property type="entry name" value="ATP-DEPENDENT DNA HELICASE"/>
    <property type="match status" value="1"/>
</dbReference>
<feature type="non-terminal residue" evidence="2">
    <location>
        <position position="625"/>
    </location>
</feature>
<evidence type="ECO:0000313" key="2">
    <source>
        <dbReference type="EMBL" id="POS82458.1"/>
    </source>
</evidence>
<keyword evidence="3" id="KW-1185">Reference proteome</keyword>
<dbReference type="Proteomes" id="UP000237438">
    <property type="component" value="Unassembled WGS sequence"/>
</dbReference>
<accession>A0A2S4PK96</accession>
<name>A0A2S4PK96_9PEZI</name>
<comment type="caution">
    <text evidence="2">The sequence shown here is derived from an EMBL/GenBank/DDBJ whole genome shotgun (WGS) entry which is preliminary data.</text>
</comment>
<dbReference type="AlphaFoldDB" id="A0A2S4PK96"/>
<dbReference type="SUPFAM" id="SSF52540">
    <property type="entry name" value="P-loop containing nucleoside triphosphate hydrolases"/>
    <property type="match status" value="1"/>
</dbReference>
<sequence length="625" mass="71282">MVNGFFSNWFITYTCIDDNVLFWHRRNQDTIRSDLYSGVTDTLRNDHNPNIIGKPVILAAQFHGGDRFKAKFYEDAMAIVRVLGKPSFFMTCTANPSGTEILECLEHPKIPDFRPDLIAIVFKQKLDSILHDLKERHIFGNCNGDEYTIEYQKRSLPHAHILIFLRQEDVPCSAEQVDEFVCAQLPLVDPELAAIVKNQLTHGPCGLDHPNAPCMRDGKCSKGFPKRWCESTVLAEDSYPERGLTIVRCRGLDRASVAVEDQHDEIKMTVQGRYISPVQAILRLFAYTTHEEKPAVMLLPYHLEGEHQVSFGRNMTGAQDAAAIELQRSAFMDWMRYNAANTDGLDLCYSEFPLFYTYVRRRGWQKRKKWGLNLEWKDARLSGSINKSVTEEIDSLITDSLNFNRQTELPQHDESLRRFSAGQRAAYDHIVGAIEINCPTKLSYCKVLRVRVRPTFTRPSVISIGLKARSEIAQNRVAESHDYFVLDQVQNDESSHISDYTPEFLQSISGQGLPLGKLTSQDPRFNNKKHMISRITLTSNVDLPFTLNRRQLPLRPRFSMTINNSQGQTLNRMGVDLLTPVFPHGKLYAALSRVTDVNRLIVLLPPGSKKTNNRVYPEVLLRPPT</sequence>
<dbReference type="InterPro" id="IPR027417">
    <property type="entry name" value="P-loop_NTPase"/>
</dbReference>
<evidence type="ECO:0000313" key="3">
    <source>
        <dbReference type="Proteomes" id="UP000237438"/>
    </source>
</evidence>
<protein>
    <recommendedName>
        <fullName evidence="1">Helitron helicase-like domain-containing protein</fullName>
    </recommendedName>
</protein>
<proteinExistence type="predicted"/>
<feature type="domain" description="Helitron helicase-like" evidence="1">
    <location>
        <begin position="12"/>
        <end position="163"/>
    </location>
</feature>
<reference evidence="2 3" key="1">
    <citation type="submission" date="2017-10" db="EMBL/GenBank/DDBJ databases">
        <title>Development of genomic resources for the powdery mildew, Erysiphe pulchra.</title>
        <authorList>
            <person name="Wadl P.A."/>
            <person name="Mack B.M."/>
            <person name="Moore G."/>
            <person name="Beltz S.B."/>
        </authorList>
    </citation>
    <scope>NUCLEOTIDE SEQUENCE [LARGE SCALE GENOMIC DNA]</scope>
    <source>
        <strain evidence="2">Cflorida</strain>
    </source>
</reference>
<dbReference type="Pfam" id="PF14214">
    <property type="entry name" value="Helitron_like_N"/>
    <property type="match status" value="1"/>
</dbReference>
<organism evidence="2 3">
    <name type="scientific">Erysiphe pulchra</name>
    <dbReference type="NCBI Taxonomy" id="225359"/>
    <lineage>
        <taxon>Eukaryota</taxon>
        <taxon>Fungi</taxon>
        <taxon>Dikarya</taxon>
        <taxon>Ascomycota</taxon>
        <taxon>Pezizomycotina</taxon>
        <taxon>Leotiomycetes</taxon>
        <taxon>Erysiphales</taxon>
        <taxon>Erysiphaceae</taxon>
        <taxon>Erysiphe</taxon>
    </lineage>
</organism>
<evidence type="ECO:0000259" key="1">
    <source>
        <dbReference type="Pfam" id="PF14214"/>
    </source>
</evidence>